<dbReference type="AlphaFoldDB" id="A0A3B6TKZ5"/>
<reference evidence="2" key="2">
    <citation type="submission" date="2018-10" db="UniProtKB">
        <authorList>
            <consortium name="EnsemblPlants"/>
        </authorList>
    </citation>
    <scope>IDENTIFICATION</scope>
</reference>
<dbReference type="Gramene" id="TraesCS7D03G1114000.1">
    <property type="protein sequence ID" value="TraesCS7D03G1114000.1.CDS"/>
    <property type="gene ID" value="TraesCS7D03G1114000"/>
</dbReference>
<dbReference type="EnsemblPlants" id="TraesCS7D02G469800.1">
    <property type="protein sequence ID" value="TraesCS7D02G469800.1"/>
    <property type="gene ID" value="TraesCS7D02G469800"/>
</dbReference>
<keyword evidence="1" id="KW-0732">Signal</keyword>
<dbReference type="Gramene" id="TraesPARA_EIv1.0_2621880.1">
    <property type="protein sequence ID" value="TraesPARA_EIv1.0_2621880.1.CDS"/>
    <property type="gene ID" value="TraesPARA_EIv1.0_2621880"/>
</dbReference>
<sequence length="80" mass="8815">MAPSEKNLSAIVLLIVIVAAVCPLCSMVLGCESIECRHLSSNYRGMCFGFTLGCYHTCLAESSDNQWGHCDCFKCYCYTC</sequence>
<organism evidence="2">
    <name type="scientific">Triticum aestivum</name>
    <name type="common">Wheat</name>
    <dbReference type="NCBI Taxonomy" id="4565"/>
    <lineage>
        <taxon>Eukaryota</taxon>
        <taxon>Viridiplantae</taxon>
        <taxon>Streptophyta</taxon>
        <taxon>Embryophyta</taxon>
        <taxon>Tracheophyta</taxon>
        <taxon>Spermatophyta</taxon>
        <taxon>Magnoliopsida</taxon>
        <taxon>Liliopsida</taxon>
        <taxon>Poales</taxon>
        <taxon>Poaceae</taxon>
        <taxon>BOP clade</taxon>
        <taxon>Pooideae</taxon>
        <taxon>Triticodae</taxon>
        <taxon>Triticeae</taxon>
        <taxon>Triticinae</taxon>
        <taxon>Triticum</taxon>
    </lineage>
</organism>
<dbReference type="Gramene" id="TraesLDM7D03G04473030.1">
    <property type="protein sequence ID" value="TraesLDM7D03G04473030.1"/>
    <property type="gene ID" value="TraesLDM7D03G04473030"/>
</dbReference>
<dbReference type="Gramene" id="TraesCS7D02G469800.1">
    <property type="protein sequence ID" value="TraesCS7D02G469800.1"/>
    <property type="gene ID" value="TraesCS7D02G469800"/>
</dbReference>
<name>A0A3B6TKZ5_WHEAT</name>
<dbReference type="Gramene" id="TraesWEE_scaffold_108601_01G000200.1">
    <property type="protein sequence ID" value="TraesWEE_scaffold_108601_01G000200.1"/>
    <property type="gene ID" value="TraesWEE_scaffold_108601_01G000200"/>
</dbReference>
<proteinExistence type="predicted"/>
<reference evidence="2" key="1">
    <citation type="submission" date="2018-08" db="EMBL/GenBank/DDBJ databases">
        <authorList>
            <person name="Rossello M."/>
        </authorList>
    </citation>
    <scope>NUCLEOTIDE SEQUENCE [LARGE SCALE GENOMIC DNA]</scope>
    <source>
        <strain evidence="2">cv. Chinese Spring</strain>
    </source>
</reference>
<keyword evidence="3" id="KW-1185">Reference proteome</keyword>
<accession>A0A3B6TKZ5</accession>
<dbReference type="Gramene" id="TraesSYM7D03G04520120.1">
    <property type="protein sequence ID" value="TraesSYM7D03G04520120.1"/>
    <property type="gene ID" value="TraesSYM7D03G04520120"/>
</dbReference>
<dbReference type="Gramene" id="TraesCLE_scaffold_097712_01G000200.1">
    <property type="protein sequence ID" value="TraesCLE_scaffold_097712_01G000200.1"/>
    <property type="gene ID" value="TraesCLE_scaffold_097712_01G000200"/>
</dbReference>
<dbReference type="SMR" id="A0A3B6TKZ5"/>
<evidence type="ECO:0008006" key="4">
    <source>
        <dbReference type="Google" id="ProtNLM"/>
    </source>
</evidence>
<feature type="chain" id="PRO_5043181295" description="Knottin scorpion toxin-like domain-containing protein" evidence="1">
    <location>
        <begin position="31"/>
        <end position="80"/>
    </location>
</feature>
<dbReference type="OMA" id="TRCTFET"/>
<dbReference type="Gramene" id="TraesROB_scaffold_115309_01G000200.1">
    <property type="protein sequence ID" value="TraesROB_scaffold_115309_01G000200.1"/>
    <property type="gene ID" value="TraesROB_scaffold_115309_01G000200"/>
</dbReference>
<protein>
    <recommendedName>
        <fullName evidence="4">Knottin scorpion toxin-like domain-containing protein</fullName>
    </recommendedName>
</protein>
<dbReference type="Proteomes" id="UP000019116">
    <property type="component" value="Chromosome 7D"/>
</dbReference>
<feature type="signal peptide" evidence="1">
    <location>
        <begin position="1"/>
        <end position="30"/>
    </location>
</feature>
<evidence type="ECO:0000256" key="1">
    <source>
        <dbReference type="SAM" id="SignalP"/>
    </source>
</evidence>
<dbReference type="Gramene" id="TraesNOR7D03G04515120.1">
    <property type="protein sequence ID" value="TraesNOR7D03G04515120.1"/>
    <property type="gene ID" value="TraesNOR7D03G04515120"/>
</dbReference>
<dbReference type="Gramene" id="TraesLAC7D03G04413210.1">
    <property type="protein sequence ID" value="TraesLAC7D03G04413210.1"/>
    <property type="gene ID" value="TraesLAC7D03G04413210"/>
</dbReference>
<evidence type="ECO:0000313" key="3">
    <source>
        <dbReference type="Proteomes" id="UP000019116"/>
    </source>
</evidence>
<evidence type="ECO:0000313" key="2">
    <source>
        <dbReference type="EnsemblPlants" id="TraesCS7D02G469800.1"/>
    </source>
</evidence>
<dbReference type="Gramene" id="TraesSTA7D03G04459860.1">
    <property type="protein sequence ID" value="TraesSTA7D03G04459860.1"/>
    <property type="gene ID" value="TraesSTA7D03G04459860"/>
</dbReference>
<dbReference type="PROSITE" id="PS51257">
    <property type="entry name" value="PROKAR_LIPOPROTEIN"/>
    <property type="match status" value="1"/>
</dbReference>